<name>A0A833VBT3_9POAL</name>
<proteinExistence type="predicted"/>
<dbReference type="EMBL" id="SWLB01000178">
    <property type="protein sequence ID" value="KAF3319995.1"/>
    <property type="molecule type" value="Genomic_DNA"/>
</dbReference>
<evidence type="ECO:0000256" key="1">
    <source>
        <dbReference type="SAM" id="MobiDB-lite"/>
    </source>
</evidence>
<feature type="region of interest" description="Disordered" evidence="1">
    <location>
        <begin position="36"/>
        <end position="71"/>
    </location>
</feature>
<keyword evidence="3" id="KW-1185">Reference proteome</keyword>
<reference evidence="2" key="1">
    <citation type="submission" date="2020-01" db="EMBL/GenBank/DDBJ databases">
        <title>Genome sequence of Kobresia littledalei, the first chromosome-level genome in the family Cyperaceae.</title>
        <authorList>
            <person name="Qu G."/>
        </authorList>
    </citation>
    <scope>NUCLEOTIDE SEQUENCE</scope>
    <source>
        <strain evidence="2">C.B.Clarke</strain>
        <tissue evidence="2">Leaf</tissue>
    </source>
</reference>
<comment type="caution">
    <text evidence="2">The sequence shown here is derived from an EMBL/GenBank/DDBJ whole genome shotgun (WGS) entry which is preliminary data.</text>
</comment>
<accession>A0A833VBT3</accession>
<dbReference type="AlphaFoldDB" id="A0A833VBT3"/>
<evidence type="ECO:0000313" key="3">
    <source>
        <dbReference type="Proteomes" id="UP000623129"/>
    </source>
</evidence>
<organism evidence="2 3">
    <name type="scientific">Carex littledalei</name>
    <dbReference type="NCBI Taxonomy" id="544730"/>
    <lineage>
        <taxon>Eukaryota</taxon>
        <taxon>Viridiplantae</taxon>
        <taxon>Streptophyta</taxon>
        <taxon>Embryophyta</taxon>
        <taxon>Tracheophyta</taxon>
        <taxon>Spermatophyta</taxon>
        <taxon>Magnoliopsida</taxon>
        <taxon>Liliopsida</taxon>
        <taxon>Poales</taxon>
        <taxon>Cyperaceae</taxon>
        <taxon>Cyperoideae</taxon>
        <taxon>Cariceae</taxon>
        <taxon>Carex</taxon>
        <taxon>Carex subgen. Euthyceras</taxon>
    </lineage>
</organism>
<gene>
    <name evidence="2" type="ORF">FCM35_KLT22394</name>
</gene>
<protein>
    <submittedName>
        <fullName evidence="2">Uncharacterized protein</fullName>
    </submittedName>
</protein>
<evidence type="ECO:0000313" key="2">
    <source>
        <dbReference type="EMBL" id="KAF3319995.1"/>
    </source>
</evidence>
<dbReference type="Proteomes" id="UP000623129">
    <property type="component" value="Unassembled WGS sequence"/>
</dbReference>
<sequence>MKGMILEESGSGSERGLQAEREIIATRVRIQAGSKLTASTTVSRGLTRRGSEKAGPGSEQTRAGRGLTRRGFGRGARSYFGRRCGGVRSEKAAGVRAARVRAVFLFRG</sequence>